<evidence type="ECO:0000259" key="1">
    <source>
        <dbReference type="Pfam" id="PF08241"/>
    </source>
</evidence>
<comment type="caution">
    <text evidence="2">The sequence shown here is derived from an EMBL/GenBank/DDBJ whole genome shotgun (WGS) entry which is preliminary data.</text>
</comment>
<keyword evidence="2" id="KW-0808">Transferase</keyword>
<dbReference type="Proteomes" id="UP000295388">
    <property type="component" value="Unassembled WGS sequence"/>
</dbReference>
<dbReference type="OrthoDB" id="9795634at2"/>
<organism evidence="2 3">
    <name type="scientific">Kribbella caucasensis</name>
    <dbReference type="NCBI Taxonomy" id="2512215"/>
    <lineage>
        <taxon>Bacteria</taxon>
        <taxon>Bacillati</taxon>
        <taxon>Actinomycetota</taxon>
        <taxon>Actinomycetes</taxon>
        <taxon>Propionibacteriales</taxon>
        <taxon>Kribbellaceae</taxon>
        <taxon>Kribbella</taxon>
    </lineage>
</organism>
<dbReference type="GO" id="GO:0032259">
    <property type="term" value="P:methylation"/>
    <property type="evidence" value="ECO:0007669"/>
    <property type="project" value="UniProtKB-KW"/>
</dbReference>
<dbReference type="SUPFAM" id="SSF53335">
    <property type="entry name" value="S-adenosyl-L-methionine-dependent methyltransferases"/>
    <property type="match status" value="1"/>
</dbReference>
<dbReference type="InterPro" id="IPR029063">
    <property type="entry name" value="SAM-dependent_MTases_sf"/>
</dbReference>
<proteinExistence type="predicted"/>
<evidence type="ECO:0000313" key="2">
    <source>
        <dbReference type="EMBL" id="TDO35231.1"/>
    </source>
</evidence>
<dbReference type="RefSeq" id="WP_133804524.1">
    <property type="nucleotide sequence ID" value="NZ_SNWQ01000023.1"/>
</dbReference>
<accession>A0A4R6JJB0</accession>
<sequence length="274" mass="28683">MTEMAAPDESLGSFKLEDAHEQDAAQLAMILDLLAAKPAIQTLKAWAVEQLDPRPGETAADIGSGTGEDVADLAARVSPGGRAVGVEPSPGLRAEAARRVPGLDFVDGDALSLPFEDEAFNLIRCERVLQHLNEPSKAVAEMVRVLKPGGRIALIDTDWSTAILHPVDPEVYGRIVGIFFAEAANPYSGRTLRGLLAETGLTITGETAATWIEPQEGGREGFVAMLGQRAAAAGAITQTEADAFRTGITEAAGRGAFHLSVTMFAVSAIKGPAA</sequence>
<gene>
    <name evidence="2" type="ORF">EV643_12337</name>
</gene>
<feature type="domain" description="Methyltransferase type 11" evidence="1">
    <location>
        <begin position="61"/>
        <end position="153"/>
    </location>
</feature>
<name>A0A4R6JJB0_9ACTN</name>
<dbReference type="CDD" id="cd02440">
    <property type="entry name" value="AdoMet_MTases"/>
    <property type="match status" value="1"/>
</dbReference>
<dbReference type="PANTHER" id="PTHR42912">
    <property type="entry name" value="METHYLTRANSFERASE"/>
    <property type="match status" value="1"/>
</dbReference>
<dbReference type="Gene3D" id="3.40.50.150">
    <property type="entry name" value="Vaccinia Virus protein VP39"/>
    <property type="match status" value="1"/>
</dbReference>
<keyword evidence="3" id="KW-1185">Reference proteome</keyword>
<keyword evidence="2" id="KW-0489">Methyltransferase</keyword>
<dbReference type="AlphaFoldDB" id="A0A4R6JJB0"/>
<keyword evidence="2" id="KW-0830">Ubiquinone</keyword>
<dbReference type="GO" id="GO:0008757">
    <property type="term" value="F:S-adenosylmethionine-dependent methyltransferase activity"/>
    <property type="evidence" value="ECO:0007669"/>
    <property type="project" value="InterPro"/>
</dbReference>
<dbReference type="InterPro" id="IPR013216">
    <property type="entry name" value="Methyltransf_11"/>
</dbReference>
<protein>
    <submittedName>
        <fullName evidence="2">Ubiquinone/menaquinone biosynthesis C-methylase UbiE</fullName>
    </submittedName>
</protein>
<reference evidence="2 3" key="1">
    <citation type="submission" date="2019-03" db="EMBL/GenBank/DDBJ databases">
        <title>Genomic Encyclopedia of Type Strains, Phase III (KMG-III): the genomes of soil and plant-associated and newly described type strains.</title>
        <authorList>
            <person name="Whitman W."/>
        </authorList>
    </citation>
    <scope>NUCLEOTIDE SEQUENCE [LARGE SCALE GENOMIC DNA]</scope>
    <source>
        <strain evidence="2 3">VKM Ac-2527</strain>
    </source>
</reference>
<dbReference type="Pfam" id="PF08241">
    <property type="entry name" value="Methyltransf_11"/>
    <property type="match status" value="1"/>
</dbReference>
<evidence type="ECO:0000313" key="3">
    <source>
        <dbReference type="Proteomes" id="UP000295388"/>
    </source>
</evidence>
<dbReference type="EMBL" id="SNWQ01000023">
    <property type="protein sequence ID" value="TDO35231.1"/>
    <property type="molecule type" value="Genomic_DNA"/>
</dbReference>
<dbReference type="InterPro" id="IPR050508">
    <property type="entry name" value="Methyltransf_Superfamily"/>
</dbReference>